<feature type="domain" description="Amine oxidase" evidence="2">
    <location>
        <begin position="170"/>
        <end position="424"/>
    </location>
</feature>
<dbReference type="PANTHER" id="PTHR43734:SF1">
    <property type="entry name" value="PHYTOENE DESATURASE"/>
    <property type="match status" value="1"/>
</dbReference>
<gene>
    <name evidence="3" type="ORF">DB31_6135</name>
</gene>
<comment type="caution">
    <text evidence="3">The sequence shown here is derived from an EMBL/GenBank/DDBJ whole genome shotgun (WGS) entry which is preliminary data.</text>
</comment>
<dbReference type="GO" id="GO:0016491">
    <property type="term" value="F:oxidoreductase activity"/>
    <property type="evidence" value="ECO:0007669"/>
    <property type="project" value="InterPro"/>
</dbReference>
<comment type="similarity">
    <text evidence="1">Belongs to the carotenoid/retinoid oxidoreductase family.</text>
</comment>
<dbReference type="Pfam" id="PF13450">
    <property type="entry name" value="NAD_binding_8"/>
    <property type="match status" value="1"/>
</dbReference>
<dbReference type="Gene3D" id="3.50.50.60">
    <property type="entry name" value="FAD/NAD(P)-binding domain"/>
    <property type="match status" value="2"/>
</dbReference>
<evidence type="ECO:0000259" key="2">
    <source>
        <dbReference type="Pfam" id="PF01593"/>
    </source>
</evidence>
<dbReference type="SUPFAM" id="SSF51905">
    <property type="entry name" value="FAD/NAD(P)-binding domain"/>
    <property type="match status" value="1"/>
</dbReference>
<dbReference type="STRING" id="394096.DB31_6135"/>
<dbReference type="InterPro" id="IPR002937">
    <property type="entry name" value="Amino_oxidase"/>
</dbReference>
<dbReference type="Proteomes" id="UP000028725">
    <property type="component" value="Unassembled WGS sequence"/>
</dbReference>
<dbReference type="EMBL" id="JMCB01000033">
    <property type="protein sequence ID" value="KFE59543.1"/>
    <property type="molecule type" value="Genomic_DNA"/>
</dbReference>
<evidence type="ECO:0000313" key="3">
    <source>
        <dbReference type="EMBL" id="KFE59543.1"/>
    </source>
</evidence>
<proteinExistence type="inferred from homology"/>
<dbReference type="InterPro" id="IPR036188">
    <property type="entry name" value="FAD/NAD-bd_sf"/>
</dbReference>
<dbReference type="AlphaFoldDB" id="A0A085VVT0"/>
<dbReference type="Pfam" id="PF01593">
    <property type="entry name" value="Amino_oxidase"/>
    <property type="match status" value="1"/>
</dbReference>
<accession>A0A085VVT0</accession>
<evidence type="ECO:0000313" key="4">
    <source>
        <dbReference type="Proteomes" id="UP000028725"/>
    </source>
</evidence>
<dbReference type="PANTHER" id="PTHR43734">
    <property type="entry name" value="PHYTOENE DESATURASE"/>
    <property type="match status" value="1"/>
</dbReference>
<keyword evidence="4" id="KW-1185">Reference proteome</keyword>
<name>A0A085VVT0_9BACT</name>
<protein>
    <recommendedName>
        <fullName evidence="2">Amine oxidase domain-containing protein</fullName>
    </recommendedName>
</protein>
<organism evidence="3 4">
    <name type="scientific">Hyalangium minutum</name>
    <dbReference type="NCBI Taxonomy" id="394096"/>
    <lineage>
        <taxon>Bacteria</taxon>
        <taxon>Pseudomonadati</taxon>
        <taxon>Myxococcota</taxon>
        <taxon>Myxococcia</taxon>
        <taxon>Myxococcales</taxon>
        <taxon>Cystobacterineae</taxon>
        <taxon>Archangiaceae</taxon>
        <taxon>Hyalangium</taxon>
    </lineage>
</organism>
<sequence>MYDAIVIGAGLAGLAAGLRLQQSGLQVLILERREVPGGLCGTRMLDGYEFVIACNDFGTGLERELSELGVQVRFKRVRTRFTLEREVYELPPTGRMMLSLARHPGDVWRLLRTLKNPALLGQYETLAQLVHGRIRSPDFADFLNSFAYPSSRTPEDLRIDELLAGFSKEYAYGYDQSIIPEGGPGVLVQRMVERFEALGGKLLLRTECTGISIRGDLKAVATAGGEYIARQVVTSEPRWGSFPADAKPGLALGMIHLAVKKSLPFPQGFHTITWFPRNVVGWMRSLDEGQMPEAFGFHLFASDLPPKPDYYSINLYLPFPRGVEEFSPEERQRVERYALEKAERLLPGLQAALLYQRFVSVKEYSQLHGLSCYPVPAFSKTSVHKAPGYDPARDVFHVGNSVHPPGEHAGAAVLSARLAAKAVLRRVRT</sequence>
<reference evidence="3 4" key="1">
    <citation type="submission" date="2014-04" db="EMBL/GenBank/DDBJ databases">
        <title>Genome assembly of Hyalangium minutum DSM 14724.</title>
        <authorList>
            <person name="Sharma G."/>
            <person name="Subramanian S."/>
        </authorList>
    </citation>
    <scope>NUCLEOTIDE SEQUENCE [LARGE SCALE GENOMIC DNA]</scope>
    <source>
        <strain evidence="3 4">DSM 14724</strain>
    </source>
</reference>
<evidence type="ECO:0000256" key="1">
    <source>
        <dbReference type="ARBA" id="ARBA00006046"/>
    </source>
</evidence>